<reference evidence="1 2" key="1">
    <citation type="journal article" date="2015" name="PLoS Negl. Trop. Dis.">
        <title>Distribution of Plasmids in Distinct Leptospira Pathogenic Species.</title>
        <authorList>
            <person name="Wang Y."/>
            <person name="Zhuang X."/>
            <person name="Zhong Y."/>
            <person name="Zhang C."/>
            <person name="Zhang Y."/>
            <person name="Zeng L."/>
            <person name="Zhu Y."/>
            <person name="He P."/>
            <person name="Dong K."/>
            <person name="Pal U."/>
            <person name="Guo X."/>
            <person name="Qin J."/>
        </authorList>
    </citation>
    <scope>NUCLEOTIDE SEQUENCE [LARGE SCALE GENOMIC DNA]</scope>
    <source>
        <strain evidence="1 2">56604</strain>
    </source>
</reference>
<sequence length="42" mass="5039">MLSHLQRLGLSAIELLKKFRLTKLLQSTVFIKHRLELIFQQF</sequence>
<proteinExistence type="predicted"/>
<dbReference type="Proteomes" id="UP000058857">
    <property type="component" value="Chromosome 1"/>
</dbReference>
<dbReference type="EMBL" id="CP012029">
    <property type="protein sequence ID" value="ALO27634.1"/>
    <property type="molecule type" value="Genomic_DNA"/>
</dbReference>
<organism evidence="1">
    <name type="scientific">Leptospira borgpetersenii serovar Ballum</name>
    <dbReference type="NCBI Taxonomy" id="280505"/>
    <lineage>
        <taxon>Bacteria</taxon>
        <taxon>Pseudomonadati</taxon>
        <taxon>Spirochaetota</taxon>
        <taxon>Spirochaetia</taxon>
        <taxon>Leptospirales</taxon>
        <taxon>Leptospiraceae</taxon>
        <taxon>Leptospira</taxon>
    </lineage>
</organism>
<dbReference type="AlphaFoldDB" id="A0A0S2IVF9"/>
<name>A0A0S2IVF9_LEPBO</name>
<protein>
    <submittedName>
        <fullName evidence="1">Uncharacterized protein</fullName>
    </submittedName>
</protein>
<evidence type="ECO:0000313" key="2">
    <source>
        <dbReference type="Proteomes" id="UP000058857"/>
    </source>
</evidence>
<accession>A0A0S2IVF9</accession>
<gene>
    <name evidence="1" type="ORF">LBBP_03442</name>
</gene>
<evidence type="ECO:0000313" key="1">
    <source>
        <dbReference type="EMBL" id="ALO27634.1"/>
    </source>
</evidence>
<dbReference type="PATRIC" id="fig|280505.15.peg.3356"/>